<dbReference type="STRING" id="675864.SAMN04489747_0420"/>
<evidence type="ECO:0000256" key="2">
    <source>
        <dbReference type="ARBA" id="ARBA00023002"/>
    </source>
</evidence>
<dbReference type="NCBIfam" id="NF004846">
    <property type="entry name" value="PRK06197.1"/>
    <property type="match status" value="1"/>
</dbReference>
<evidence type="ECO:0000313" key="3">
    <source>
        <dbReference type="EMBL" id="SDD20038.1"/>
    </source>
</evidence>
<comment type="similarity">
    <text evidence="1">Belongs to the short-chain dehydrogenases/reductases (SDR) family.</text>
</comment>
<accession>A0A1G6STC5</accession>
<dbReference type="PANTHER" id="PTHR24320:SF148">
    <property type="entry name" value="NAD(P)-BINDING ROSSMANN-FOLD SUPERFAMILY PROTEIN"/>
    <property type="match status" value="1"/>
</dbReference>
<dbReference type="PANTHER" id="PTHR24320">
    <property type="entry name" value="RETINOL DEHYDROGENASE"/>
    <property type="match status" value="1"/>
</dbReference>
<gene>
    <name evidence="3" type="ORF">SAMN04489747_0420</name>
</gene>
<dbReference type="InterPro" id="IPR020904">
    <property type="entry name" value="Sc_DH/Rdtase_CS"/>
</dbReference>
<evidence type="ECO:0000256" key="1">
    <source>
        <dbReference type="ARBA" id="ARBA00006484"/>
    </source>
</evidence>
<sequence length="309" mass="33024">MWLGGAMDRTWSEQHLPELDGSTVLVTGATSGVGLETARQLVARRAHVVLAVRDAERGHRVAEEIGADARGSAEVLRVDLADLASVRAAAGAWGGRPLDVLVNNAGVAATTRRETADGFELALGTNFLGPFALTNLLLPQVRRRVVVVASGAHRHGRIDLEDPHFRRRRFSVAAAYTQSKLADMLWGLELGERLRAAGSPGEVLLAHPGWALTNLQRATRSDRVNAVVTAVCSLFAQSSAMGALPTLVAATADLPPGSYVGPDGPGEMRGLPTLVGRAPRARDHETARRLWELAERETGTSFPVLHDRT</sequence>
<keyword evidence="4" id="KW-1185">Reference proteome</keyword>
<dbReference type="Proteomes" id="UP000198546">
    <property type="component" value="Chromosome i"/>
</dbReference>
<dbReference type="EMBL" id="LT629688">
    <property type="protein sequence ID" value="SDD20038.1"/>
    <property type="molecule type" value="Genomic_DNA"/>
</dbReference>
<dbReference type="InterPro" id="IPR002347">
    <property type="entry name" value="SDR_fam"/>
</dbReference>
<dbReference type="PRINTS" id="PR00081">
    <property type="entry name" value="GDHRDH"/>
</dbReference>
<organism evidence="3 4">
    <name type="scientific">Auraticoccus monumenti</name>
    <dbReference type="NCBI Taxonomy" id="675864"/>
    <lineage>
        <taxon>Bacteria</taxon>
        <taxon>Bacillati</taxon>
        <taxon>Actinomycetota</taxon>
        <taxon>Actinomycetes</taxon>
        <taxon>Propionibacteriales</taxon>
        <taxon>Propionibacteriaceae</taxon>
        <taxon>Auraticoccus</taxon>
    </lineage>
</organism>
<dbReference type="SUPFAM" id="SSF51735">
    <property type="entry name" value="NAD(P)-binding Rossmann-fold domains"/>
    <property type="match status" value="1"/>
</dbReference>
<protein>
    <submittedName>
        <fullName evidence="3">Short-chain dehydrogenase</fullName>
    </submittedName>
</protein>
<reference evidence="3 4" key="1">
    <citation type="submission" date="2016-10" db="EMBL/GenBank/DDBJ databases">
        <authorList>
            <person name="de Groot N.N."/>
        </authorList>
    </citation>
    <scope>NUCLEOTIDE SEQUENCE [LARGE SCALE GENOMIC DNA]</scope>
    <source>
        <strain evidence="3 4">MON 2.2</strain>
    </source>
</reference>
<keyword evidence="2" id="KW-0560">Oxidoreductase</keyword>
<evidence type="ECO:0000313" key="4">
    <source>
        <dbReference type="Proteomes" id="UP000198546"/>
    </source>
</evidence>
<dbReference type="Pfam" id="PF00106">
    <property type="entry name" value="adh_short"/>
    <property type="match status" value="1"/>
</dbReference>
<dbReference type="AlphaFoldDB" id="A0A1G6STC5"/>
<name>A0A1G6STC5_9ACTN</name>
<dbReference type="Gene3D" id="3.40.50.720">
    <property type="entry name" value="NAD(P)-binding Rossmann-like Domain"/>
    <property type="match status" value="1"/>
</dbReference>
<proteinExistence type="inferred from homology"/>
<dbReference type="PROSITE" id="PS00061">
    <property type="entry name" value="ADH_SHORT"/>
    <property type="match status" value="1"/>
</dbReference>
<dbReference type="InterPro" id="IPR036291">
    <property type="entry name" value="NAD(P)-bd_dom_sf"/>
</dbReference>
<dbReference type="GO" id="GO:0016491">
    <property type="term" value="F:oxidoreductase activity"/>
    <property type="evidence" value="ECO:0007669"/>
    <property type="project" value="UniProtKB-KW"/>
</dbReference>